<organism evidence="1 2">
    <name type="scientific">Funneliformis mosseae</name>
    <name type="common">Endomycorrhizal fungus</name>
    <name type="synonym">Glomus mosseae</name>
    <dbReference type="NCBI Taxonomy" id="27381"/>
    <lineage>
        <taxon>Eukaryota</taxon>
        <taxon>Fungi</taxon>
        <taxon>Fungi incertae sedis</taxon>
        <taxon>Mucoromycota</taxon>
        <taxon>Glomeromycotina</taxon>
        <taxon>Glomeromycetes</taxon>
        <taxon>Glomerales</taxon>
        <taxon>Glomeraceae</taxon>
        <taxon>Funneliformis</taxon>
    </lineage>
</organism>
<keyword evidence="2" id="KW-1185">Reference proteome</keyword>
<reference evidence="1" key="1">
    <citation type="submission" date="2021-06" db="EMBL/GenBank/DDBJ databases">
        <authorList>
            <person name="Kallberg Y."/>
            <person name="Tangrot J."/>
            <person name="Rosling A."/>
        </authorList>
    </citation>
    <scope>NUCLEOTIDE SEQUENCE</scope>
    <source>
        <strain evidence="1">87-6 pot B 2015</strain>
    </source>
</reference>
<protein>
    <submittedName>
        <fullName evidence="1">1773_t:CDS:1</fullName>
    </submittedName>
</protein>
<accession>A0A9N8ZCK4</accession>
<comment type="caution">
    <text evidence="1">The sequence shown here is derived from an EMBL/GenBank/DDBJ whole genome shotgun (WGS) entry which is preliminary data.</text>
</comment>
<dbReference type="AlphaFoldDB" id="A0A9N8ZCK4"/>
<evidence type="ECO:0000313" key="2">
    <source>
        <dbReference type="Proteomes" id="UP000789375"/>
    </source>
</evidence>
<evidence type="ECO:0000313" key="1">
    <source>
        <dbReference type="EMBL" id="CAG8488299.1"/>
    </source>
</evidence>
<gene>
    <name evidence="1" type="ORF">FMOSSE_LOCUS3393</name>
</gene>
<dbReference type="EMBL" id="CAJVPP010000502">
    <property type="protein sequence ID" value="CAG8488299.1"/>
    <property type="molecule type" value="Genomic_DNA"/>
</dbReference>
<proteinExistence type="predicted"/>
<dbReference type="Proteomes" id="UP000789375">
    <property type="component" value="Unassembled WGS sequence"/>
</dbReference>
<name>A0A9N8ZCK4_FUNMO</name>
<sequence length="81" mass="9475">MKLYVEYCTLILMIKAGKSSSEERNISKEYFNKLFSTSSETQFWEPSLPSTAATIPATTDDDTRYKFFDLMLCYDTYHRFG</sequence>